<organism evidence="7 8">
    <name type="scientific">Kineosphaera limosa NBRC 100340</name>
    <dbReference type="NCBI Taxonomy" id="1184609"/>
    <lineage>
        <taxon>Bacteria</taxon>
        <taxon>Bacillati</taxon>
        <taxon>Actinomycetota</taxon>
        <taxon>Actinomycetes</taxon>
        <taxon>Micrococcales</taxon>
        <taxon>Dermatophilaceae</taxon>
        <taxon>Kineosphaera</taxon>
    </lineage>
</organism>
<evidence type="ECO:0000256" key="3">
    <source>
        <dbReference type="ARBA" id="ARBA00023163"/>
    </source>
</evidence>
<dbReference type="AlphaFoldDB" id="K6X9P7"/>
<keyword evidence="2" id="KW-0238">DNA-binding</keyword>
<gene>
    <name evidence="7" type="ORF">KILIM_022_00500</name>
</gene>
<dbReference type="InterPro" id="IPR046335">
    <property type="entry name" value="LacI/GalR-like_sensor"/>
</dbReference>
<dbReference type="Pfam" id="PF13377">
    <property type="entry name" value="Peripla_BP_3"/>
    <property type="match status" value="1"/>
</dbReference>
<evidence type="ECO:0000313" key="7">
    <source>
        <dbReference type="EMBL" id="GAB95564.1"/>
    </source>
</evidence>
<protein>
    <submittedName>
        <fullName evidence="7">Putative LacI family transcriptional regulator</fullName>
    </submittedName>
</protein>
<dbReference type="PANTHER" id="PTHR30146:SF153">
    <property type="entry name" value="LACTOSE OPERON REPRESSOR"/>
    <property type="match status" value="1"/>
</dbReference>
<dbReference type="PROSITE" id="PS50943">
    <property type="entry name" value="HTH_CROC1"/>
    <property type="match status" value="1"/>
</dbReference>
<dbReference type="SMART" id="SM00354">
    <property type="entry name" value="HTH_LACI"/>
    <property type="match status" value="1"/>
</dbReference>
<dbReference type="InterPro" id="IPR000843">
    <property type="entry name" value="HTH_LacI"/>
</dbReference>
<dbReference type="PANTHER" id="PTHR30146">
    <property type="entry name" value="LACI-RELATED TRANSCRIPTIONAL REPRESSOR"/>
    <property type="match status" value="1"/>
</dbReference>
<feature type="domain" description="HTH lacI-type" evidence="5">
    <location>
        <begin position="25"/>
        <end position="79"/>
    </location>
</feature>
<proteinExistence type="predicted"/>
<dbReference type="PROSITE" id="PS50932">
    <property type="entry name" value="HTH_LACI_2"/>
    <property type="match status" value="1"/>
</dbReference>
<dbReference type="Proteomes" id="UP000008366">
    <property type="component" value="Unassembled WGS sequence"/>
</dbReference>
<dbReference type="InterPro" id="IPR001387">
    <property type="entry name" value="Cro/C1-type_HTH"/>
</dbReference>
<dbReference type="EMBL" id="BAHD01000022">
    <property type="protein sequence ID" value="GAB95564.1"/>
    <property type="molecule type" value="Genomic_DNA"/>
</dbReference>
<evidence type="ECO:0000259" key="6">
    <source>
        <dbReference type="PROSITE" id="PS50943"/>
    </source>
</evidence>
<dbReference type="eggNOG" id="COG1609">
    <property type="taxonomic scope" value="Bacteria"/>
</dbReference>
<name>K6X9P7_9MICO</name>
<dbReference type="SUPFAM" id="SSF47413">
    <property type="entry name" value="lambda repressor-like DNA-binding domains"/>
    <property type="match status" value="1"/>
</dbReference>
<reference evidence="7 8" key="1">
    <citation type="submission" date="2012-08" db="EMBL/GenBank/DDBJ databases">
        <title>Whole genome shotgun sequence of Kineosphaera limosa NBRC 100340.</title>
        <authorList>
            <person name="Yoshida I."/>
            <person name="Isaki S."/>
            <person name="Hosoyama A."/>
            <person name="Tsuchikane K."/>
            <person name="Katsumata H."/>
            <person name="Ando Y."/>
            <person name="Ohji S."/>
            <person name="Hamada M."/>
            <person name="Tamura T."/>
            <person name="Yamazoe A."/>
            <person name="Yamazaki S."/>
            <person name="Fujita N."/>
        </authorList>
    </citation>
    <scope>NUCLEOTIDE SEQUENCE [LARGE SCALE GENOMIC DNA]</scope>
    <source>
        <strain evidence="7 8">NBRC 100340</strain>
    </source>
</reference>
<dbReference type="GO" id="GO:0003700">
    <property type="term" value="F:DNA-binding transcription factor activity"/>
    <property type="evidence" value="ECO:0007669"/>
    <property type="project" value="TreeGrafter"/>
</dbReference>
<accession>K6X9P7</accession>
<dbReference type="OrthoDB" id="9785139at2"/>
<feature type="region of interest" description="Disordered" evidence="4">
    <location>
        <begin position="1"/>
        <end position="27"/>
    </location>
</feature>
<dbReference type="GO" id="GO:0000976">
    <property type="term" value="F:transcription cis-regulatory region binding"/>
    <property type="evidence" value="ECO:0007669"/>
    <property type="project" value="TreeGrafter"/>
</dbReference>
<dbReference type="CDD" id="cd01392">
    <property type="entry name" value="HTH_LacI"/>
    <property type="match status" value="1"/>
</dbReference>
<keyword evidence="1" id="KW-0805">Transcription regulation</keyword>
<dbReference type="CDD" id="cd01574">
    <property type="entry name" value="PBP1_LacI"/>
    <property type="match status" value="1"/>
</dbReference>
<dbReference type="InterPro" id="IPR010982">
    <property type="entry name" value="Lambda_DNA-bd_dom_sf"/>
</dbReference>
<keyword evidence="3" id="KW-0804">Transcription</keyword>
<evidence type="ECO:0000256" key="4">
    <source>
        <dbReference type="SAM" id="MobiDB-lite"/>
    </source>
</evidence>
<dbReference type="SUPFAM" id="SSF53822">
    <property type="entry name" value="Periplasmic binding protein-like I"/>
    <property type="match status" value="1"/>
</dbReference>
<dbReference type="Pfam" id="PF00356">
    <property type="entry name" value="LacI"/>
    <property type="match status" value="1"/>
</dbReference>
<evidence type="ECO:0000256" key="1">
    <source>
        <dbReference type="ARBA" id="ARBA00023015"/>
    </source>
</evidence>
<evidence type="ECO:0000313" key="8">
    <source>
        <dbReference type="Proteomes" id="UP000008366"/>
    </source>
</evidence>
<comment type="caution">
    <text evidence="7">The sequence shown here is derived from an EMBL/GenBank/DDBJ whole genome shotgun (WGS) entry which is preliminary data.</text>
</comment>
<evidence type="ECO:0000259" key="5">
    <source>
        <dbReference type="PROSITE" id="PS50932"/>
    </source>
</evidence>
<sequence length="365" mass="39217">MTSPSAESAERRPQPARGGRPGRGPSMTQVAELAGVSSQTVSRVVNGRTNVDPATRDRVVTAMEDLGYRPNRAARALKSGRFRSLGLMVLDLESYGNTRTANAITLEAARVGYLVTLRPLGVPTIEAVSQAFESLIEGTDGVVLLVEASTLDRARIEFPPGLPAILVDTDQESSYTVVDNDQRLGARLAVEHLLDLGHETVWHLAGAQDSHPADARENQWRETLSRHGRTIPPVIRGDWSAQSGYEAARRIAAEPGVTAVFAANDQMALGLLRGLDEAGRRVPNDISVVGYDDMPESANFIPPLTTVHQSFDRVGVACVTSLVREIEQGVRTERTIIPVELVVRSSTAPPPGFTAATPDQGPPRG</sequence>
<dbReference type="RefSeq" id="WP_006592096.1">
    <property type="nucleotide sequence ID" value="NZ_BAHD01000022.1"/>
</dbReference>
<dbReference type="STRING" id="1184609.KILIM_022_00500"/>
<evidence type="ECO:0000256" key="2">
    <source>
        <dbReference type="ARBA" id="ARBA00023125"/>
    </source>
</evidence>
<dbReference type="InterPro" id="IPR028082">
    <property type="entry name" value="Peripla_BP_I"/>
</dbReference>
<feature type="domain" description="HTH cro/C1-type" evidence="6">
    <location>
        <begin position="26"/>
        <end position="55"/>
    </location>
</feature>
<dbReference type="Gene3D" id="3.40.50.2300">
    <property type="match status" value="2"/>
</dbReference>
<keyword evidence="8" id="KW-1185">Reference proteome</keyword>
<dbReference type="Gene3D" id="1.10.260.40">
    <property type="entry name" value="lambda repressor-like DNA-binding domains"/>
    <property type="match status" value="1"/>
</dbReference>